<gene>
    <name evidence="1" type="ORF">F963_01614</name>
</gene>
<accession>N8YST8</accession>
<reference evidence="1 2" key="1">
    <citation type="submission" date="2013-02" db="EMBL/GenBank/DDBJ databases">
        <title>The Genome Sequence of Acinetobacter bereziniae NIPH 3.</title>
        <authorList>
            <consortium name="The Broad Institute Genome Sequencing Platform"/>
            <consortium name="The Broad Institute Genome Sequencing Center for Infectious Disease"/>
            <person name="Cerqueira G."/>
            <person name="Feldgarden M."/>
            <person name="Courvalin P."/>
            <person name="Perichon B."/>
            <person name="Grillot-Courvalin C."/>
            <person name="Clermont D."/>
            <person name="Rocha E."/>
            <person name="Yoon E.-J."/>
            <person name="Nemec A."/>
            <person name="Walker B."/>
            <person name="Young S.K."/>
            <person name="Zeng Q."/>
            <person name="Gargeya S."/>
            <person name="Fitzgerald M."/>
            <person name="Haas B."/>
            <person name="Abouelleil A."/>
            <person name="Alvarado L."/>
            <person name="Arachchi H.M."/>
            <person name="Berlin A.M."/>
            <person name="Chapman S.B."/>
            <person name="Dewar J."/>
            <person name="Goldberg J."/>
            <person name="Griggs A."/>
            <person name="Gujja S."/>
            <person name="Hansen M."/>
            <person name="Howarth C."/>
            <person name="Imamovic A."/>
            <person name="Larimer J."/>
            <person name="McCowan C."/>
            <person name="Murphy C."/>
            <person name="Neiman D."/>
            <person name="Pearson M."/>
            <person name="Priest M."/>
            <person name="Roberts A."/>
            <person name="Saif S."/>
            <person name="Shea T."/>
            <person name="Sisk P."/>
            <person name="Sykes S."/>
            <person name="Wortman J."/>
            <person name="Nusbaum C."/>
            <person name="Birren B."/>
        </authorList>
    </citation>
    <scope>NUCLEOTIDE SEQUENCE [LARGE SCALE GENOMIC DNA]</scope>
    <source>
        <strain evidence="1 2">NIPH 3</strain>
    </source>
</reference>
<name>N8YST8_ACIBZ</name>
<sequence length="31" mass="3634">MATVDIRTGQKTIIEYLLKPFNKAKEALRER</sequence>
<dbReference type="EMBL" id="APPK01000029">
    <property type="protein sequence ID" value="ENV22330.1"/>
    <property type="molecule type" value="Genomic_DNA"/>
</dbReference>
<evidence type="ECO:0000313" key="2">
    <source>
        <dbReference type="Proteomes" id="UP000013270"/>
    </source>
</evidence>
<comment type="caution">
    <text evidence="1">The sequence shown here is derived from an EMBL/GenBank/DDBJ whole genome shotgun (WGS) entry which is preliminary data.</text>
</comment>
<organism evidence="1 2">
    <name type="scientific">Acinetobacter bereziniae NIPH 3</name>
    <dbReference type="NCBI Taxonomy" id="1217651"/>
    <lineage>
        <taxon>Bacteria</taxon>
        <taxon>Pseudomonadati</taxon>
        <taxon>Pseudomonadota</taxon>
        <taxon>Gammaproteobacteria</taxon>
        <taxon>Moraxellales</taxon>
        <taxon>Moraxellaceae</taxon>
        <taxon>Acinetobacter</taxon>
    </lineage>
</organism>
<dbReference type="Proteomes" id="UP000013270">
    <property type="component" value="Unassembled WGS sequence"/>
</dbReference>
<dbReference type="HOGENOM" id="CLU_3394601_0_0_6"/>
<proteinExistence type="predicted"/>
<protein>
    <submittedName>
        <fullName evidence="1">Uncharacterized protein</fullName>
    </submittedName>
</protein>
<evidence type="ECO:0000313" key="1">
    <source>
        <dbReference type="EMBL" id="ENV22330.1"/>
    </source>
</evidence>
<dbReference type="AlphaFoldDB" id="N8YST8"/>